<keyword evidence="1" id="KW-0479">Metal-binding</keyword>
<feature type="region of interest" description="Disordered" evidence="2">
    <location>
        <begin position="405"/>
        <end position="426"/>
    </location>
</feature>
<keyword evidence="5" id="KW-1185">Reference proteome</keyword>
<dbReference type="PROSITE" id="PS50158">
    <property type="entry name" value="ZF_CCHC"/>
    <property type="match status" value="1"/>
</dbReference>
<dbReference type="Proteomes" id="UP001443914">
    <property type="component" value="Unassembled WGS sequence"/>
</dbReference>
<dbReference type="AlphaFoldDB" id="A0AAW1KY43"/>
<feature type="region of interest" description="Disordered" evidence="2">
    <location>
        <begin position="78"/>
        <end position="103"/>
    </location>
</feature>
<comment type="caution">
    <text evidence="4">The sequence shown here is derived from an EMBL/GenBank/DDBJ whole genome shotgun (WGS) entry which is preliminary data.</text>
</comment>
<reference evidence="4" key="1">
    <citation type="submission" date="2024-03" db="EMBL/GenBank/DDBJ databases">
        <title>WGS assembly of Saponaria officinalis var. Norfolk2.</title>
        <authorList>
            <person name="Jenkins J."/>
            <person name="Shu S."/>
            <person name="Grimwood J."/>
            <person name="Barry K."/>
            <person name="Goodstein D."/>
            <person name="Schmutz J."/>
            <person name="Leebens-Mack J."/>
            <person name="Osbourn A."/>
        </authorList>
    </citation>
    <scope>NUCLEOTIDE SEQUENCE [LARGE SCALE GENOMIC DNA]</scope>
    <source>
        <strain evidence="4">JIC</strain>
    </source>
</reference>
<dbReference type="InterPro" id="IPR036875">
    <property type="entry name" value="Znf_CCHC_sf"/>
</dbReference>
<organism evidence="4 5">
    <name type="scientific">Saponaria officinalis</name>
    <name type="common">Common soapwort</name>
    <name type="synonym">Lychnis saponaria</name>
    <dbReference type="NCBI Taxonomy" id="3572"/>
    <lineage>
        <taxon>Eukaryota</taxon>
        <taxon>Viridiplantae</taxon>
        <taxon>Streptophyta</taxon>
        <taxon>Embryophyta</taxon>
        <taxon>Tracheophyta</taxon>
        <taxon>Spermatophyta</taxon>
        <taxon>Magnoliopsida</taxon>
        <taxon>eudicotyledons</taxon>
        <taxon>Gunneridae</taxon>
        <taxon>Pentapetalae</taxon>
        <taxon>Caryophyllales</taxon>
        <taxon>Caryophyllaceae</taxon>
        <taxon>Caryophylleae</taxon>
        <taxon>Saponaria</taxon>
    </lineage>
</organism>
<dbReference type="InterPro" id="IPR054722">
    <property type="entry name" value="PolX-like_BBD"/>
</dbReference>
<dbReference type="Pfam" id="PF22936">
    <property type="entry name" value="Pol_BBD"/>
    <property type="match status" value="1"/>
</dbReference>
<dbReference type="Pfam" id="PF00098">
    <property type="entry name" value="zf-CCHC"/>
    <property type="match status" value="1"/>
</dbReference>
<dbReference type="GO" id="GO:0003676">
    <property type="term" value="F:nucleic acid binding"/>
    <property type="evidence" value="ECO:0007669"/>
    <property type="project" value="InterPro"/>
</dbReference>
<dbReference type="SUPFAM" id="SSF57756">
    <property type="entry name" value="Retrovirus zinc finger-like domains"/>
    <property type="match status" value="1"/>
</dbReference>
<protein>
    <recommendedName>
        <fullName evidence="3">CCHC-type domain-containing protein</fullName>
    </recommendedName>
</protein>
<dbReference type="PANTHER" id="PTHR47592:SF27">
    <property type="entry name" value="OS08G0421700 PROTEIN"/>
    <property type="match status" value="1"/>
</dbReference>
<sequence>MTRTLTNKLLLKQRLFGLRMQEVSLPSSYENFVESLVVGKETLTLEEVNSSLHTRELRQKATNVVVDNQALGLVAKAEKERVQTGGNKKKSYRPKSKGPSSSDYCHNCGEKGHWKLECPKSKRENFASYAAARQSKSDYDSEDDLVLVVQEKKHLGDRWVLDSGCTSHMCSKREMFLTYSHHRSTVTMGDGAICEAVGIGSVKFLMHDGNVRYLIGVRHIPQLKSNLISLGMLDHRGFRFQGKGGVLRVCKGPWELLRGVKSSAGNLYLLQGKALTRGISPSKHCGNVEVSHTRPDGLEGLNLASGLIVDDVKGEVELAETLVVDGSGSKRRSSTTGLKSSSCVEDDCINGKGELCGTPKDRVEKTNRQEEQQRVFQLRNGTIRFGDFEPCVVNVSYFLSSNKSKPEDIGSRGDLLGSHQLASVSR</sequence>
<proteinExistence type="predicted"/>
<gene>
    <name evidence="4" type="ORF">RND81_05G145200</name>
</gene>
<dbReference type="PANTHER" id="PTHR47592">
    <property type="entry name" value="PBF68 PROTEIN"/>
    <property type="match status" value="1"/>
</dbReference>
<dbReference type="InterPro" id="IPR001878">
    <property type="entry name" value="Znf_CCHC"/>
</dbReference>
<evidence type="ECO:0000313" key="4">
    <source>
        <dbReference type="EMBL" id="KAK9725463.1"/>
    </source>
</evidence>
<evidence type="ECO:0000256" key="1">
    <source>
        <dbReference type="PROSITE-ProRule" id="PRU00047"/>
    </source>
</evidence>
<feature type="domain" description="CCHC-type" evidence="3">
    <location>
        <begin position="105"/>
        <end position="120"/>
    </location>
</feature>
<evidence type="ECO:0000259" key="3">
    <source>
        <dbReference type="PROSITE" id="PS50158"/>
    </source>
</evidence>
<keyword evidence="1" id="KW-0863">Zinc-finger</keyword>
<keyword evidence="1" id="KW-0862">Zinc</keyword>
<dbReference type="EMBL" id="JBDFQZ010000005">
    <property type="protein sequence ID" value="KAK9725463.1"/>
    <property type="molecule type" value="Genomic_DNA"/>
</dbReference>
<dbReference type="Gene3D" id="4.10.60.10">
    <property type="entry name" value="Zinc finger, CCHC-type"/>
    <property type="match status" value="1"/>
</dbReference>
<evidence type="ECO:0000256" key="2">
    <source>
        <dbReference type="SAM" id="MobiDB-lite"/>
    </source>
</evidence>
<accession>A0AAW1KY43</accession>
<evidence type="ECO:0000313" key="5">
    <source>
        <dbReference type="Proteomes" id="UP001443914"/>
    </source>
</evidence>
<feature type="compositionally biased region" description="Basic residues" evidence="2">
    <location>
        <begin position="87"/>
        <end position="96"/>
    </location>
</feature>
<dbReference type="GO" id="GO:0008270">
    <property type="term" value="F:zinc ion binding"/>
    <property type="evidence" value="ECO:0007669"/>
    <property type="project" value="UniProtKB-KW"/>
</dbReference>
<name>A0AAW1KY43_SAPOF</name>